<dbReference type="PROSITE" id="PS51257">
    <property type="entry name" value="PROKAR_LIPOPROTEIN"/>
    <property type="match status" value="1"/>
</dbReference>
<name>G0TVN2_TRYVY</name>
<evidence type="ECO:0000313" key="1">
    <source>
        <dbReference type="EMBL" id="CCC47998.1"/>
    </source>
</evidence>
<protein>
    <submittedName>
        <fullName evidence="1">Uncharacterized protein</fullName>
    </submittedName>
</protein>
<dbReference type="EMBL" id="HE573021">
    <property type="protein sequence ID" value="CCC47998.1"/>
    <property type="molecule type" value="Genomic_DNA"/>
</dbReference>
<organism evidence="1">
    <name type="scientific">Trypanosoma vivax (strain Y486)</name>
    <dbReference type="NCBI Taxonomy" id="1055687"/>
    <lineage>
        <taxon>Eukaryota</taxon>
        <taxon>Discoba</taxon>
        <taxon>Euglenozoa</taxon>
        <taxon>Kinetoplastea</taxon>
        <taxon>Metakinetoplastina</taxon>
        <taxon>Trypanosomatida</taxon>
        <taxon>Trypanosomatidae</taxon>
        <taxon>Trypanosoma</taxon>
        <taxon>Duttonella</taxon>
    </lineage>
</organism>
<dbReference type="VEuPathDB" id="TriTrypDB:TvY486_0502040"/>
<gene>
    <name evidence="1" type="ORF">TVY486_0502040</name>
</gene>
<reference evidence="1" key="1">
    <citation type="journal article" date="2012" name="Proc. Natl. Acad. Sci. U.S.A.">
        <title>Antigenic diversity is generated by distinct evolutionary mechanisms in African trypanosome species.</title>
        <authorList>
            <person name="Jackson A.P."/>
            <person name="Berry A."/>
            <person name="Aslett M."/>
            <person name="Allison H.C."/>
            <person name="Burton P."/>
            <person name="Vavrova-Anderson J."/>
            <person name="Brown R."/>
            <person name="Browne H."/>
            <person name="Corton N."/>
            <person name="Hauser H."/>
            <person name="Gamble J."/>
            <person name="Gilderthorp R."/>
            <person name="Marcello L."/>
            <person name="McQuillan J."/>
            <person name="Otto T.D."/>
            <person name="Quail M.A."/>
            <person name="Sanders M.J."/>
            <person name="van Tonder A."/>
            <person name="Ginger M.L."/>
            <person name="Field M.C."/>
            <person name="Barry J.D."/>
            <person name="Hertz-Fowler C."/>
            <person name="Berriman M."/>
        </authorList>
    </citation>
    <scope>NUCLEOTIDE SEQUENCE</scope>
    <source>
        <strain evidence="1">Y486</strain>
    </source>
</reference>
<dbReference type="AlphaFoldDB" id="G0TVN2"/>
<sequence>MYRYSDAVRPMLLLHGASGSCGDCFFTPLKVLVFILPCCRHCCHNRIACLAVPHNSGKRGKKKKKRKEKSFLLLPFPLPPPPLSLSQHCHKQEGNLYNCLMYYVCAPLFLEAAVCCCCCCCFGCKRTCKTHLFP</sequence>
<accession>G0TVN2</accession>
<proteinExistence type="predicted"/>